<dbReference type="InterPro" id="IPR011990">
    <property type="entry name" value="TPR-like_helical_dom_sf"/>
</dbReference>
<dbReference type="PROSITE" id="PS50005">
    <property type="entry name" value="TPR"/>
    <property type="match status" value="1"/>
</dbReference>
<dbReference type="Proteomes" id="UP000494260">
    <property type="component" value="Unassembled WGS sequence"/>
</dbReference>
<dbReference type="InterPro" id="IPR052943">
    <property type="entry name" value="TMTC_O-mannosyl-trnsfr"/>
</dbReference>
<evidence type="ECO:0000256" key="1">
    <source>
        <dbReference type="PROSITE-ProRule" id="PRU00339"/>
    </source>
</evidence>
<dbReference type="SUPFAM" id="SSF53756">
    <property type="entry name" value="UDP-Glycosyltransferase/glycogen phosphorylase"/>
    <property type="match status" value="1"/>
</dbReference>
<dbReference type="Gene3D" id="3.40.50.2000">
    <property type="entry name" value="Glycogen Phosphorylase B"/>
    <property type="match status" value="1"/>
</dbReference>
<dbReference type="EMBL" id="CABVQH010000030">
    <property type="protein sequence ID" value="VWD28692.1"/>
    <property type="molecule type" value="Genomic_DNA"/>
</dbReference>
<sequence length="550" mass="63057">MKLRSTIWQPDTFKPMHPPQADTLESATLLYQEREFFDAHCIAKNLLKSEPHNAFILNFAGACCYATDNIKDAERYWKTAIDIRPDWIESYNNLGTLHWKKKRQPDSAEKFFRAALSIDSHRKDVQDNLIECLIDFRKFSDAVELCRFAIADRPTDSGLAHNLGMAPHQLDRLNEAEHFYKLALSNNPHHHFASSNLGIIFRELRRYDEAEQAYRNAIAICPDEPLHHINLGALLIETGRWKEGWACIEWRHRRISDEYIYNLISTKIKRWHGEALQHKSLLVMPEQGFGDQIQMVRYIATLKKLGAVHITLACSPELRTLFRSVSGADDVTTPTKAIKRRNYDFWISIFSLPYLISATPDVVPNTIPYIFAPQKSVNKWEKIIPRDAMQIGLVWKGSPLHESDTFRSLPSLSTLVPLWEIKGINYVSLQRGTASEEIAHLHSKQPLRDIGKEIGDFGDTAAIVRQLDLVITVDTSVAHLCGALGVPCWMLLSAIRTDWRWTGSSETSIWYPNGLKIYRQIQRGDWRAVVDNVARDLELLKKSHDTSSDH</sequence>
<dbReference type="InterPro" id="IPR018834">
    <property type="entry name" value="DNA/RNA-bd_Est1-type"/>
</dbReference>
<evidence type="ECO:0000259" key="2">
    <source>
        <dbReference type="Pfam" id="PF10373"/>
    </source>
</evidence>
<dbReference type="Pfam" id="PF00515">
    <property type="entry name" value="TPR_1"/>
    <property type="match status" value="1"/>
</dbReference>
<proteinExistence type="predicted"/>
<dbReference type="AlphaFoldDB" id="A0A6P2Z2D7"/>
<dbReference type="PANTHER" id="PTHR44809">
    <property type="match status" value="1"/>
</dbReference>
<feature type="domain" description="DNA/RNA-binding" evidence="2">
    <location>
        <begin position="73"/>
        <end position="138"/>
    </location>
</feature>
<dbReference type="InterPro" id="IPR019734">
    <property type="entry name" value="TPR_rpt"/>
</dbReference>
<dbReference type="Pfam" id="PF13181">
    <property type="entry name" value="TPR_8"/>
    <property type="match status" value="1"/>
</dbReference>
<gene>
    <name evidence="3" type="ORF">BLA18109_06490</name>
</gene>
<dbReference type="SMART" id="SM00028">
    <property type="entry name" value="TPR"/>
    <property type="match status" value="4"/>
</dbReference>
<evidence type="ECO:0000313" key="4">
    <source>
        <dbReference type="Proteomes" id="UP000494260"/>
    </source>
</evidence>
<reference evidence="3 4" key="1">
    <citation type="submission" date="2019-09" db="EMBL/GenBank/DDBJ databases">
        <authorList>
            <person name="Depoorter E."/>
        </authorList>
    </citation>
    <scope>NUCLEOTIDE SEQUENCE [LARGE SCALE GENOMIC DNA]</scope>
    <source>
        <strain evidence="3">R-18109</strain>
    </source>
</reference>
<accession>A0A6P2Z2D7</accession>
<protein>
    <submittedName>
        <fullName evidence="3">Putative TPR repeat protein</fullName>
    </submittedName>
</protein>
<dbReference type="SUPFAM" id="SSF48452">
    <property type="entry name" value="TPR-like"/>
    <property type="match status" value="1"/>
</dbReference>
<evidence type="ECO:0000313" key="3">
    <source>
        <dbReference type="EMBL" id="VWD28692.1"/>
    </source>
</evidence>
<dbReference type="PANTHER" id="PTHR44809:SF1">
    <property type="entry name" value="PROTEIN O-MANNOSYL-TRANSFERASE TMTC1"/>
    <property type="match status" value="1"/>
</dbReference>
<dbReference type="Pfam" id="PF10373">
    <property type="entry name" value="EST1_DNA_bind"/>
    <property type="match status" value="1"/>
</dbReference>
<feature type="repeat" description="TPR" evidence="1">
    <location>
        <begin position="191"/>
        <end position="224"/>
    </location>
</feature>
<dbReference type="Gene3D" id="1.25.40.10">
    <property type="entry name" value="Tetratricopeptide repeat domain"/>
    <property type="match status" value="1"/>
</dbReference>
<organism evidence="3 4">
    <name type="scientific">Burkholderia lata (strain ATCC 17760 / DSM 23089 / LMG 22485 / NCIMB 9086 / R18194 / 383)</name>
    <dbReference type="NCBI Taxonomy" id="482957"/>
    <lineage>
        <taxon>Bacteria</taxon>
        <taxon>Pseudomonadati</taxon>
        <taxon>Pseudomonadota</taxon>
        <taxon>Betaproteobacteria</taxon>
        <taxon>Burkholderiales</taxon>
        <taxon>Burkholderiaceae</taxon>
        <taxon>Burkholderia</taxon>
        <taxon>Burkholderia cepacia complex</taxon>
    </lineage>
</organism>
<name>A0A6P2Z2D7_BURL3</name>
<keyword evidence="1" id="KW-0802">TPR repeat</keyword>